<dbReference type="Gene3D" id="3.40.1090.10">
    <property type="entry name" value="Cytosolic phospholipase A2 catalytic domain"/>
    <property type="match status" value="2"/>
</dbReference>
<keyword evidence="3 4" id="KW-0443">Lipid metabolism</keyword>
<protein>
    <submittedName>
        <fullName evidence="6">Patatin family protein</fullName>
    </submittedName>
</protein>
<evidence type="ECO:0000313" key="7">
    <source>
        <dbReference type="Proteomes" id="UP001607151"/>
    </source>
</evidence>
<dbReference type="EMBL" id="JBIHSN010000002">
    <property type="protein sequence ID" value="MFH0264929.1"/>
    <property type="molecule type" value="Genomic_DNA"/>
</dbReference>
<evidence type="ECO:0000256" key="1">
    <source>
        <dbReference type="ARBA" id="ARBA00022801"/>
    </source>
</evidence>
<evidence type="ECO:0000313" key="6">
    <source>
        <dbReference type="EMBL" id="MFH0264929.1"/>
    </source>
</evidence>
<dbReference type="Proteomes" id="UP001607151">
    <property type="component" value="Unassembled WGS sequence"/>
</dbReference>
<dbReference type="CDD" id="cd07208">
    <property type="entry name" value="Pat_hypo_Ecoli_yjju_like"/>
    <property type="match status" value="1"/>
</dbReference>
<evidence type="ECO:0000256" key="3">
    <source>
        <dbReference type="ARBA" id="ARBA00023098"/>
    </source>
</evidence>
<dbReference type="InterPro" id="IPR002641">
    <property type="entry name" value="PNPLA_dom"/>
</dbReference>
<dbReference type="SUPFAM" id="SSF52151">
    <property type="entry name" value="FabD/lysophospholipase-like"/>
    <property type="match status" value="1"/>
</dbReference>
<dbReference type="PROSITE" id="PS51635">
    <property type="entry name" value="PNPLA"/>
    <property type="match status" value="1"/>
</dbReference>
<evidence type="ECO:0000256" key="4">
    <source>
        <dbReference type="PROSITE-ProRule" id="PRU01161"/>
    </source>
</evidence>
<evidence type="ECO:0000259" key="5">
    <source>
        <dbReference type="PROSITE" id="PS51635"/>
    </source>
</evidence>
<organism evidence="6 7">
    <name type="scientific">Vibrio rumoiensis</name>
    <dbReference type="NCBI Taxonomy" id="76258"/>
    <lineage>
        <taxon>Bacteria</taxon>
        <taxon>Pseudomonadati</taxon>
        <taxon>Pseudomonadota</taxon>
        <taxon>Gammaproteobacteria</taxon>
        <taxon>Vibrionales</taxon>
        <taxon>Vibrionaceae</taxon>
        <taxon>Vibrio</taxon>
    </lineage>
</organism>
<keyword evidence="7" id="KW-1185">Reference proteome</keyword>
<accession>A0ABW7ITK6</accession>
<dbReference type="PANTHER" id="PTHR14226:SF25">
    <property type="entry name" value="PHOSPHOESTERASE"/>
    <property type="match status" value="1"/>
</dbReference>
<dbReference type="InterPro" id="IPR037483">
    <property type="entry name" value="YjjU-like"/>
</dbReference>
<feature type="domain" description="PNPLA" evidence="5">
    <location>
        <begin position="29"/>
        <end position="198"/>
    </location>
</feature>
<dbReference type="Pfam" id="PF19890">
    <property type="entry name" value="DUF6363"/>
    <property type="match status" value="1"/>
</dbReference>
<keyword evidence="2 4" id="KW-0442">Lipid degradation</keyword>
<sequence length="395" mass="44751">MKNSGVITDKGMSFDLTTLNKYANGRHALVAQGGGQKGIFTAGVLDSFLEESFDPFDVFYGTSAGALNIASYLCRQRGLGKAFITELTTRPEFFRLFKHIRRKQRLDLDWAFDQLLAPPYLLDIHAGRFALGEREAYAAVTNMSDLHDEYLPITTNNWADTLKATCAIPALYRHEVEINGKYYVDGGVSAAIPAQEAWRKGARLITVIRTEPIILTEEIEQEQSDTLLNSFLNRVGLDQHIGSIQARLAEKTANWRLDFDNFLKQRIERSQQIETEQAKPLLNGGRWLFGSSDVYRLCHLLGDQFDAGIMDMLLVHHQTFTLTHNFMLKPPDDCFILQIAPEQPLRSSPLLSKPEDLEFDYQQGLEAGRRYIQQFMSLTPPKASIHQNAYISKND</sequence>
<feature type="short sequence motif" description="GXGXXG" evidence="4">
    <location>
        <begin position="33"/>
        <end position="38"/>
    </location>
</feature>
<dbReference type="InterPro" id="IPR016035">
    <property type="entry name" value="Acyl_Trfase/lysoPLipase"/>
</dbReference>
<evidence type="ECO:0000256" key="2">
    <source>
        <dbReference type="ARBA" id="ARBA00022963"/>
    </source>
</evidence>
<comment type="caution">
    <text evidence="6">The sequence shown here is derived from an EMBL/GenBank/DDBJ whole genome shotgun (WGS) entry which is preliminary data.</text>
</comment>
<dbReference type="InterPro" id="IPR050301">
    <property type="entry name" value="NTE"/>
</dbReference>
<keyword evidence="1 4" id="KW-0378">Hydrolase</keyword>
<feature type="active site" description="Proton acceptor" evidence="4">
    <location>
        <position position="185"/>
    </location>
</feature>
<dbReference type="RefSeq" id="WP_394607406.1">
    <property type="nucleotide sequence ID" value="NZ_JBIHSN010000002.1"/>
</dbReference>
<dbReference type="PANTHER" id="PTHR14226">
    <property type="entry name" value="NEUROPATHY TARGET ESTERASE/SWISS CHEESE D.MELANOGASTER"/>
    <property type="match status" value="1"/>
</dbReference>
<gene>
    <name evidence="6" type="ORF">ACGRQ9_05380</name>
</gene>
<proteinExistence type="predicted"/>
<reference evidence="6 7" key="1">
    <citation type="submission" date="2024-10" db="EMBL/GenBank/DDBJ databases">
        <authorList>
            <person name="Yibar A."/>
            <person name="Saticioglu I.B."/>
            <person name="Duman M."/>
            <person name="Ajmi N."/>
            <person name="Gurler F."/>
            <person name="Ay H."/>
            <person name="Onuk E."/>
            <person name="Guler S."/>
            <person name="Romalde J.L."/>
        </authorList>
    </citation>
    <scope>NUCLEOTIDE SEQUENCE [LARGE SCALE GENOMIC DNA]</scope>
    <source>
        <strain evidence="6 7">14-MA-B</strain>
    </source>
</reference>
<feature type="active site" description="Nucleophile" evidence="4">
    <location>
        <position position="63"/>
    </location>
</feature>
<feature type="short sequence motif" description="DGA/G" evidence="4">
    <location>
        <begin position="185"/>
        <end position="187"/>
    </location>
</feature>
<name>A0ABW7ITK6_9VIBR</name>
<dbReference type="InterPro" id="IPR045943">
    <property type="entry name" value="DUF6363"/>
</dbReference>
<feature type="short sequence motif" description="GXSXG" evidence="4">
    <location>
        <begin position="61"/>
        <end position="65"/>
    </location>
</feature>
<dbReference type="Pfam" id="PF01734">
    <property type="entry name" value="Patatin"/>
    <property type="match status" value="1"/>
</dbReference>